<dbReference type="Proteomes" id="UP000003174">
    <property type="component" value="Unassembled WGS sequence"/>
</dbReference>
<reference evidence="1 2" key="1">
    <citation type="submission" date="2009-01" db="EMBL/GenBank/DDBJ databases">
        <authorList>
            <person name="Fulton L."/>
            <person name="Clifton S."/>
            <person name="Fulton B."/>
            <person name="Xu J."/>
            <person name="Minx P."/>
            <person name="Pepin K.H."/>
            <person name="Johnson M."/>
            <person name="Bhonagiri V."/>
            <person name="Nash W.E."/>
            <person name="Mardis E.R."/>
            <person name="Wilson R.K."/>
        </authorList>
    </citation>
    <scope>NUCLEOTIDE SEQUENCE [LARGE SCALE GENOMIC DNA]</scope>
    <source>
        <strain evidence="1 2">DSM 3353</strain>
    </source>
</reference>
<comment type="caution">
    <text evidence="1">The sequence shown here is derived from an EMBL/GenBank/DDBJ whole genome shotgun (WGS) entry which is preliminary data.</text>
</comment>
<accession>C0EVS4</accession>
<sequence length="44" mass="5044">MSDSKKFFKKMTEFSSENSVIELPGICFVILHIADCRNDFSNTL</sequence>
<protein>
    <submittedName>
        <fullName evidence="1">Uncharacterized protein</fullName>
    </submittedName>
</protein>
<evidence type="ECO:0000313" key="2">
    <source>
        <dbReference type="Proteomes" id="UP000003174"/>
    </source>
</evidence>
<dbReference type="AlphaFoldDB" id="C0EVS4"/>
<dbReference type="EMBL" id="ACEP01000069">
    <property type="protein sequence ID" value="EEG36618.1"/>
    <property type="molecule type" value="Genomic_DNA"/>
</dbReference>
<organism evidence="1 2">
    <name type="scientific">Anaerobutyricum hallii DSM 3353</name>
    <dbReference type="NCBI Taxonomy" id="411469"/>
    <lineage>
        <taxon>Bacteria</taxon>
        <taxon>Bacillati</taxon>
        <taxon>Bacillota</taxon>
        <taxon>Clostridia</taxon>
        <taxon>Lachnospirales</taxon>
        <taxon>Lachnospiraceae</taxon>
        <taxon>Anaerobutyricum</taxon>
    </lineage>
</organism>
<reference evidence="1 2" key="2">
    <citation type="submission" date="2009-02" db="EMBL/GenBank/DDBJ databases">
        <title>Draft genome sequence of Eubacterium hallii (DSM 3353).</title>
        <authorList>
            <person name="Sudarsanam P."/>
            <person name="Ley R."/>
            <person name="Guruge J."/>
            <person name="Turnbaugh P.J."/>
            <person name="Mahowald M."/>
            <person name="Liep D."/>
            <person name="Gordon J."/>
        </authorList>
    </citation>
    <scope>NUCLEOTIDE SEQUENCE [LARGE SCALE GENOMIC DNA]</scope>
    <source>
        <strain evidence="1 2">DSM 3353</strain>
    </source>
</reference>
<name>C0EVS4_9FIRM</name>
<proteinExistence type="predicted"/>
<evidence type="ECO:0000313" key="1">
    <source>
        <dbReference type="EMBL" id="EEG36618.1"/>
    </source>
</evidence>
<gene>
    <name evidence="1" type="ORF">EUBHAL_01512</name>
</gene>